<dbReference type="GO" id="GO:0016787">
    <property type="term" value="F:hydrolase activity"/>
    <property type="evidence" value="ECO:0007669"/>
    <property type="project" value="UniProtKB-KW"/>
</dbReference>
<dbReference type="RefSeq" id="XP_030881733.1">
    <property type="nucleotide sequence ID" value="XM_031025873.1"/>
</dbReference>
<dbReference type="InterPro" id="IPR029019">
    <property type="entry name" value="HEX_eukaryotic_N"/>
</dbReference>
<dbReference type="AlphaFoldDB" id="A0A7F8QND0"/>
<evidence type="ECO:0000256" key="2">
    <source>
        <dbReference type="SAM" id="SignalP"/>
    </source>
</evidence>
<feature type="chain" id="PRO_5028989364" evidence="2">
    <location>
        <begin position="23"/>
        <end position="213"/>
    </location>
</feature>
<dbReference type="InterPro" id="IPR029018">
    <property type="entry name" value="Hex-like_dom2"/>
</dbReference>
<dbReference type="SUPFAM" id="SSF55545">
    <property type="entry name" value="beta-N-acetylhexosaminidase-like domain"/>
    <property type="match status" value="1"/>
</dbReference>
<keyword evidence="4" id="KW-1185">Reference proteome</keyword>
<dbReference type="Gene3D" id="3.30.379.10">
    <property type="entry name" value="Chitobiase/beta-hexosaminidase domain 2-like"/>
    <property type="match status" value="1"/>
</dbReference>
<keyword evidence="2" id="KW-0732">Signal</keyword>
<dbReference type="GeneID" id="115940241"/>
<organism evidence="4 5">
    <name type="scientific">Leptonychotes weddellii</name>
    <name type="common">Weddell seal</name>
    <name type="synonym">Otaria weddellii</name>
    <dbReference type="NCBI Taxonomy" id="9713"/>
    <lineage>
        <taxon>Eukaryota</taxon>
        <taxon>Metazoa</taxon>
        <taxon>Chordata</taxon>
        <taxon>Craniata</taxon>
        <taxon>Vertebrata</taxon>
        <taxon>Euteleostomi</taxon>
        <taxon>Mammalia</taxon>
        <taxon>Eutheria</taxon>
        <taxon>Laurasiatheria</taxon>
        <taxon>Carnivora</taxon>
        <taxon>Caniformia</taxon>
        <taxon>Pinnipedia</taxon>
        <taxon>Phocidae</taxon>
        <taxon>Monachinae</taxon>
        <taxon>Lobodontini</taxon>
        <taxon>Leptonychotes</taxon>
    </lineage>
</organism>
<name>A0A7F8QND0_LEPWE</name>
<feature type="signal peptide" evidence="2">
    <location>
        <begin position="1"/>
        <end position="22"/>
    </location>
</feature>
<dbReference type="KEGG" id="lww:115940241"/>
<evidence type="ECO:0000313" key="4">
    <source>
        <dbReference type="Proteomes" id="UP000245341"/>
    </source>
</evidence>
<reference evidence="5" key="1">
    <citation type="submission" date="2025-08" db="UniProtKB">
        <authorList>
            <consortium name="RefSeq"/>
        </authorList>
    </citation>
    <scope>IDENTIFICATION</scope>
    <source>
        <tissue evidence="5">Liver</tissue>
    </source>
</reference>
<evidence type="ECO:0000259" key="3">
    <source>
        <dbReference type="Pfam" id="PF14845"/>
    </source>
</evidence>
<dbReference type="Pfam" id="PF14845">
    <property type="entry name" value="Glycohydro_20b2"/>
    <property type="match status" value="1"/>
</dbReference>
<evidence type="ECO:0000256" key="1">
    <source>
        <dbReference type="ARBA" id="ARBA00022801"/>
    </source>
</evidence>
<protein>
    <submittedName>
        <fullName evidence="5">Beta-hexosaminidase subunit beta-like</fullName>
    </submittedName>
</protein>
<feature type="domain" description="Beta-hexosaminidase eukaryotic type N-terminal" evidence="3">
    <location>
        <begin position="23"/>
        <end position="85"/>
    </location>
</feature>
<sequence>MAGSGLWFPLLLAAALGGRATALWPWPQYIQTSESHYAIFPHNFQFRYHVSSAAQPGCSVLDEAFQRYRDLLFTSRSWQPPEPTSESDLPCLVSGSERACPGAPPQTSRDALLLASAQPCRLVTALWSPLPPAPFLQLSSQTPPRLVPSSILCFTELTSGARISLESCPPGSVSPRMPATGLQFNQDVKLLKILGQETSKVIRLTVFKCLGSQ</sequence>
<accession>A0A7F8QND0</accession>
<proteinExistence type="predicted"/>
<keyword evidence="1" id="KW-0378">Hydrolase</keyword>
<dbReference type="Proteomes" id="UP000245341">
    <property type="component" value="Unplaced"/>
</dbReference>
<evidence type="ECO:0000313" key="5">
    <source>
        <dbReference type="RefSeq" id="XP_030881733.1"/>
    </source>
</evidence>
<gene>
    <name evidence="5" type="primary">LOC115940241</name>
</gene>